<proteinExistence type="predicted"/>
<evidence type="ECO:0000313" key="1">
    <source>
        <dbReference type="EMBL" id="SPQ26949.1"/>
    </source>
</evidence>
<dbReference type="AlphaFoldDB" id="A0A3S4AVG0"/>
<protein>
    <submittedName>
        <fullName evidence="1">24cdb28b-fdde-462c-b0a5-5f1faf7bd1d2</fullName>
    </submittedName>
</protein>
<dbReference type="Proteomes" id="UP000289323">
    <property type="component" value="Unassembled WGS sequence"/>
</dbReference>
<accession>A0A3S4AVG0</accession>
<organism evidence="1 2">
    <name type="scientific">Thermothielavioides terrestris</name>
    <dbReference type="NCBI Taxonomy" id="2587410"/>
    <lineage>
        <taxon>Eukaryota</taxon>
        <taxon>Fungi</taxon>
        <taxon>Dikarya</taxon>
        <taxon>Ascomycota</taxon>
        <taxon>Pezizomycotina</taxon>
        <taxon>Sordariomycetes</taxon>
        <taxon>Sordariomycetidae</taxon>
        <taxon>Sordariales</taxon>
        <taxon>Chaetomiaceae</taxon>
        <taxon>Thermothielavioides</taxon>
    </lineage>
</organism>
<dbReference type="EMBL" id="OUUZ01000018">
    <property type="protein sequence ID" value="SPQ26949.1"/>
    <property type="molecule type" value="Genomic_DNA"/>
</dbReference>
<name>A0A3S4AVG0_9PEZI</name>
<reference evidence="1 2" key="1">
    <citation type="submission" date="2018-04" db="EMBL/GenBank/DDBJ databases">
        <authorList>
            <person name="Huttner S."/>
            <person name="Dainat J."/>
        </authorList>
    </citation>
    <scope>NUCLEOTIDE SEQUENCE [LARGE SCALE GENOMIC DNA]</scope>
</reference>
<evidence type="ECO:0000313" key="2">
    <source>
        <dbReference type="Proteomes" id="UP000289323"/>
    </source>
</evidence>
<gene>
    <name evidence="1" type="ORF">TT172_LOCUS9368</name>
</gene>
<sequence length="491" mass="55652">MAEVLGVVASGIAVAQAAQSLGGAVVALARLWREVRDVPDAVRAVLDELELAGEVVAAIESELTAAAAAAGAAGVSESGVSALHARVVQRCRAAREELGALVRDLAADITSSRRRKRVLAGVRVALKKDVLEAYEKRLRRALRMLDSVVQLHLASALRRQPELVAAEVTKVLALRGPSKMAAGVPPSDERQVEADAYRLRLSPPQWLLKKAWDLQISMAYSGWKTCFRQYVVVPNDSEIWDVFRRSESEFDELLRLFNNGLASPFSMDTHGHTLLHWAISFRPEFIEPLLRIGLDFYANPRNALDAYLLTENYYGPKAVLIHQAMLSHGVYDEADADTSWWAILRMLGNPQVFDSMLANVFPDLYQWPLDSRLSRLSEIVIVRDTNIRLIGRFLHPDGRFRLSDLRRRVPWYSQLFRPTHTVFDMLAAIYFKKSYDAQWRQTTYDRDMIDLWNETRIAFRDIAATADYCDLCSVRSSWVDDVDDDFEDRWW</sequence>